<proteinExistence type="predicted"/>
<accession>A3IUP9</accession>
<keyword evidence="1" id="KW-0472">Membrane</keyword>
<dbReference type="Proteomes" id="UP000003781">
    <property type="component" value="Unassembled WGS sequence"/>
</dbReference>
<name>A3IUP9_9CHRO</name>
<dbReference type="OrthoDB" id="145485at2"/>
<reference evidence="2 3" key="1">
    <citation type="submission" date="2007-03" db="EMBL/GenBank/DDBJ databases">
        <authorList>
            <person name="Stal L."/>
            <person name="Ferriera S."/>
            <person name="Johnson J."/>
            <person name="Kravitz S."/>
            <person name="Beeson K."/>
            <person name="Sutton G."/>
            <person name="Rogers Y.-H."/>
            <person name="Friedman R."/>
            <person name="Frazier M."/>
            <person name="Venter J.C."/>
        </authorList>
    </citation>
    <scope>NUCLEOTIDE SEQUENCE [LARGE SCALE GENOMIC DNA]</scope>
    <source>
        <strain evidence="2 3">CCY0110</strain>
    </source>
</reference>
<evidence type="ECO:0000313" key="3">
    <source>
        <dbReference type="Proteomes" id="UP000003781"/>
    </source>
</evidence>
<keyword evidence="3" id="KW-1185">Reference proteome</keyword>
<organism evidence="2 3">
    <name type="scientific">Crocosphaera chwakensis CCY0110</name>
    <dbReference type="NCBI Taxonomy" id="391612"/>
    <lineage>
        <taxon>Bacteria</taxon>
        <taxon>Bacillati</taxon>
        <taxon>Cyanobacteriota</taxon>
        <taxon>Cyanophyceae</taxon>
        <taxon>Oscillatoriophycideae</taxon>
        <taxon>Chroococcales</taxon>
        <taxon>Aphanothecaceae</taxon>
        <taxon>Crocosphaera</taxon>
        <taxon>Crocosphaera chwakensis</taxon>
    </lineage>
</organism>
<feature type="transmembrane region" description="Helical" evidence="1">
    <location>
        <begin position="122"/>
        <end position="146"/>
    </location>
</feature>
<dbReference type="eggNOG" id="COG0392">
    <property type="taxonomic scope" value="Bacteria"/>
</dbReference>
<dbReference type="RefSeq" id="WP_008277105.1">
    <property type="nucleotide sequence ID" value="NZ_AAXW01000036.1"/>
</dbReference>
<gene>
    <name evidence="2" type="ORF">CY0110_25441</name>
</gene>
<evidence type="ECO:0000313" key="2">
    <source>
        <dbReference type="EMBL" id="EAZ89841.1"/>
    </source>
</evidence>
<evidence type="ECO:0000256" key="1">
    <source>
        <dbReference type="SAM" id="Phobius"/>
    </source>
</evidence>
<feature type="transmembrane region" description="Helical" evidence="1">
    <location>
        <begin position="237"/>
        <end position="256"/>
    </location>
</feature>
<keyword evidence="1" id="KW-1133">Transmembrane helix</keyword>
<keyword evidence="1" id="KW-0812">Transmembrane</keyword>
<dbReference type="PANTHER" id="PTHR39087:SF2">
    <property type="entry name" value="UPF0104 MEMBRANE PROTEIN MJ1595"/>
    <property type="match status" value="1"/>
</dbReference>
<sequence>MVRRFIKYLPVLLAISLLTLSIVTISHEFKAHNPAEILHYLSNLKTTQKIGVIALTSLGYLIMTGYDFLGFHYINQFLKPSKIAMTAFISYAVGNTIGFTALSGTAIRYRFYGGWGISKVKIAQLIIFTHLTFWVGLLGVSGVVFLIDPLSLPKILNLPFQSAHPIGFIFLILISIYFVISFFRKRPFQIGSELISFPSPKISLASICIAGMDWGVASGVLYLLLPLSGTISFPGFFCIYILALTAGLISSVPGGLGVFETVILLSLPNTISQADILGGLIAYRGIYYFLPLIVAMILLIIKEIQQQSS</sequence>
<feature type="transmembrane region" description="Helical" evidence="1">
    <location>
        <begin position="203"/>
        <end position="225"/>
    </location>
</feature>
<protein>
    <submittedName>
        <fullName evidence="2">Uncharacterized protein</fullName>
    </submittedName>
</protein>
<dbReference type="AlphaFoldDB" id="A3IUP9"/>
<dbReference type="EMBL" id="AAXW01000036">
    <property type="protein sequence ID" value="EAZ89841.1"/>
    <property type="molecule type" value="Genomic_DNA"/>
</dbReference>
<dbReference type="PANTHER" id="PTHR39087">
    <property type="entry name" value="UPF0104 MEMBRANE PROTEIN MJ1595"/>
    <property type="match status" value="1"/>
</dbReference>
<feature type="transmembrane region" description="Helical" evidence="1">
    <location>
        <begin position="166"/>
        <end position="183"/>
    </location>
</feature>
<comment type="caution">
    <text evidence="2">The sequence shown here is derived from an EMBL/GenBank/DDBJ whole genome shotgun (WGS) entry which is preliminary data.</text>
</comment>
<feature type="transmembrane region" description="Helical" evidence="1">
    <location>
        <begin position="50"/>
        <end position="71"/>
    </location>
</feature>
<feature type="transmembrane region" description="Helical" evidence="1">
    <location>
        <begin position="276"/>
        <end position="301"/>
    </location>
</feature>
<feature type="transmembrane region" description="Helical" evidence="1">
    <location>
        <begin position="83"/>
        <end position="102"/>
    </location>
</feature>